<accession>A0ABV2NBT1</accession>
<reference evidence="2 3" key="1">
    <citation type="submission" date="2024-06" db="EMBL/GenBank/DDBJ databases">
        <title>Genomics of switchgrass bacterial isolates.</title>
        <authorList>
            <person name="Shade A."/>
        </authorList>
    </citation>
    <scope>NUCLEOTIDE SEQUENCE [LARGE SCALE GENOMIC DNA]</scope>
    <source>
        <strain evidence="2 3">PvP084</strain>
    </source>
</reference>
<name>A0ABV2NBT1_9HYPH</name>
<sequence length="62" mass="6677">MRDRNATQRVPTDAGLLLAAVEASGEAVLITSAELEEPGPRIEYVNPAFTRMTGYKAEEVLG</sequence>
<dbReference type="InterPro" id="IPR000014">
    <property type="entry name" value="PAS"/>
</dbReference>
<evidence type="ECO:0000259" key="1">
    <source>
        <dbReference type="PROSITE" id="PS50112"/>
    </source>
</evidence>
<dbReference type="SUPFAM" id="SSF55785">
    <property type="entry name" value="PYP-like sensor domain (PAS domain)"/>
    <property type="match status" value="1"/>
</dbReference>
<dbReference type="Pfam" id="PF13188">
    <property type="entry name" value="PAS_8"/>
    <property type="match status" value="1"/>
</dbReference>
<dbReference type="PROSITE" id="PS50112">
    <property type="entry name" value="PAS"/>
    <property type="match status" value="1"/>
</dbReference>
<proteinExistence type="predicted"/>
<dbReference type="NCBIfam" id="TIGR00229">
    <property type="entry name" value="sensory_box"/>
    <property type="match status" value="1"/>
</dbReference>
<feature type="domain" description="PAS" evidence="1">
    <location>
        <begin position="13"/>
        <end position="62"/>
    </location>
</feature>
<dbReference type="RefSeq" id="WP_245295892.1">
    <property type="nucleotide sequence ID" value="NZ_JBEPNV010000001.1"/>
</dbReference>
<dbReference type="CDD" id="cd00130">
    <property type="entry name" value="PAS"/>
    <property type="match status" value="1"/>
</dbReference>
<dbReference type="InterPro" id="IPR035965">
    <property type="entry name" value="PAS-like_dom_sf"/>
</dbReference>
<protein>
    <submittedName>
        <fullName evidence="2">PAS domain S-box-containing protein</fullName>
    </submittedName>
</protein>
<gene>
    <name evidence="2" type="ORF">ABIC20_001194</name>
</gene>
<evidence type="ECO:0000313" key="2">
    <source>
        <dbReference type="EMBL" id="MET3863885.1"/>
    </source>
</evidence>
<comment type="caution">
    <text evidence="2">The sequence shown here is derived from an EMBL/GenBank/DDBJ whole genome shotgun (WGS) entry which is preliminary data.</text>
</comment>
<organism evidence="2 3">
    <name type="scientific">Methylobacterium radiotolerans</name>
    <dbReference type="NCBI Taxonomy" id="31998"/>
    <lineage>
        <taxon>Bacteria</taxon>
        <taxon>Pseudomonadati</taxon>
        <taxon>Pseudomonadota</taxon>
        <taxon>Alphaproteobacteria</taxon>
        <taxon>Hyphomicrobiales</taxon>
        <taxon>Methylobacteriaceae</taxon>
        <taxon>Methylobacterium</taxon>
    </lineage>
</organism>
<dbReference type="EMBL" id="JBEPNW010000002">
    <property type="protein sequence ID" value="MET3863885.1"/>
    <property type="molecule type" value="Genomic_DNA"/>
</dbReference>
<dbReference type="Proteomes" id="UP001549119">
    <property type="component" value="Unassembled WGS sequence"/>
</dbReference>
<dbReference type="Gene3D" id="3.30.450.20">
    <property type="entry name" value="PAS domain"/>
    <property type="match status" value="1"/>
</dbReference>
<keyword evidence="3" id="KW-1185">Reference proteome</keyword>
<evidence type="ECO:0000313" key="3">
    <source>
        <dbReference type="Proteomes" id="UP001549119"/>
    </source>
</evidence>